<evidence type="ECO:0000313" key="2">
    <source>
        <dbReference type="Proteomes" id="UP000095651"/>
    </source>
</evidence>
<dbReference type="EMBL" id="CYZE01000032">
    <property type="protein sequence ID" value="CUP44456.1"/>
    <property type="molecule type" value="Genomic_DNA"/>
</dbReference>
<name>A0A174N9Q6_9FIRM</name>
<reference evidence="1 2" key="1">
    <citation type="submission" date="2015-09" db="EMBL/GenBank/DDBJ databases">
        <authorList>
            <consortium name="Pathogen Informatics"/>
        </authorList>
    </citation>
    <scope>NUCLEOTIDE SEQUENCE [LARGE SCALE GENOMIC DNA]</scope>
    <source>
        <strain evidence="1 2">2789STDY5608850</strain>
    </source>
</reference>
<evidence type="ECO:0000313" key="1">
    <source>
        <dbReference type="EMBL" id="CUP44456.1"/>
    </source>
</evidence>
<gene>
    <name evidence="1" type="ORF">ERS852407_05963</name>
</gene>
<accession>A0A174N9Q6</accession>
<evidence type="ECO:0008006" key="3">
    <source>
        <dbReference type="Google" id="ProtNLM"/>
    </source>
</evidence>
<organism evidence="1 2">
    <name type="scientific">Hungatella hathewayi</name>
    <dbReference type="NCBI Taxonomy" id="154046"/>
    <lineage>
        <taxon>Bacteria</taxon>
        <taxon>Bacillati</taxon>
        <taxon>Bacillota</taxon>
        <taxon>Clostridia</taxon>
        <taxon>Lachnospirales</taxon>
        <taxon>Lachnospiraceae</taxon>
        <taxon>Hungatella</taxon>
    </lineage>
</organism>
<dbReference type="AlphaFoldDB" id="A0A174N9Q6"/>
<proteinExistence type="predicted"/>
<sequence length="118" mass="13630">MDYRTKAIKCVKDTVLPVQMQWFQDCGFNMDTYCQKYGDTEHSFAKEIEKGHIYEMGYPKCVCEEALAGGKDASFCECSRQSMIYVLENMMPEKHIEVEIIETVLSGAEKCRFKVTIE</sequence>
<dbReference type="RefSeq" id="WP_055660741.1">
    <property type="nucleotide sequence ID" value="NZ_CABIXC010000032.1"/>
</dbReference>
<dbReference type="Proteomes" id="UP000095651">
    <property type="component" value="Unassembled WGS sequence"/>
</dbReference>
<protein>
    <recommendedName>
        <fullName evidence="3">Transcriptional regulator</fullName>
    </recommendedName>
</protein>